<dbReference type="SUPFAM" id="SSF109998">
    <property type="entry name" value="Triger factor/SurA peptide-binding domain-like"/>
    <property type="match status" value="1"/>
</dbReference>
<proteinExistence type="predicted"/>
<accession>A0A7C9QVQ5</accession>
<evidence type="ECO:0000256" key="2">
    <source>
        <dbReference type="ARBA" id="ARBA00022729"/>
    </source>
</evidence>
<gene>
    <name evidence="12" type="ORF">G4223_10185</name>
</gene>
<dbReference type="InterPro" id="IPR015391">
    <property type="entry name" value="SurA_N"/>
</dbReference>
<dbReference type="Gene3D" id="3.10.50.40">
    <property type="match status" value="1"/>
</dbReference>
<reference evidence="12 13" key="1">
    <citation type="submission" date="2020-02" db="EMBL/GenBank/DDBJ databases">
        <authorList>
            <person name="Dziuba M."/>
            <person name="Kuznetsov B."/>
            <person name="Mardanov A."/>
            <person name="Ravin N."/>
            <person name="Grouzdev D."/>
        </authorList>
    </citation>
    <scope>NUCLEOTIDE SEQUENCE [LARGE SCALE GENOMIC DNA]</scope>
    <source>
        <strain evidence="12 13">SpK</strain>
    </source>
</reference>
<evidence type="ECO:0000256" key="3">
    <source>
        <dbReference type="ARBA" id="ARBA00022764"/>
    </source>
</evidence>
<keyword evidence="4 9" id="KW-0697">Rotamase</keyword>
<keyword evidence="2 10" id="KW-0732">Signal</keyword>
<evidence type="ECO:0000256" key="9">
    <source>
        <dbReference type="PROSITE-ProRule" id="PRU00278"/>
    </source>
</evidence>
<feature type="chain" id="PRO_5028878889" description="Parvulin-like PPIase" evidence="10">
    <location>
        <begin position="23"/>
        <end position="418"/>
    </location>
</feature>
<evidence type="ECO:0000313" key="13">
    <source>
        <dbReference type="Proteomes" id="UP000480684"/>
    </source>
</evidence>
<dbReference type="InterPro" id="IPR027304">
    <property type="entry name" value="Trigger_fact/SurA_dom_sf"/>
</dbReference>
<dbReference type="Pfam" id="PF09312">
    <property type="entry name" value="SurA_N"/>
    <property type="match status" value="1"/>
</dbReference>
<evidence type="ECO:0000259" key="11">
    <source>
        <dbReference type="PROSITE" id="PS50198"/>
    </source>
</evidence>
<keyword evidence="13" id="KW-1185">Reference proteome</keyword>
<name>A0A7C9QVQ5_9PROT</name>
<evidence type="ECO:0000256" key="4">
    <source>
        <dbReference type="ARBA" id="ARBA00023110"/>
    </source>
</evidence>
<dbReference type="InterPro" id="IPR050280">
    <property type="entry name" value="OMP_Chaperone_SurA"/>
</dbReference>
<evidence type="ECO:0000256" key="5">
    <source>
        <dbReference type="ARBA" id="ARBA00023186"/>
    </source>
</evidence>
<dbReference type="PROSITE" id="PS50198">
    <property type="entry name" value="PPIC_PPIASE_2"/>
    <property type="match status" value="1"/>
</dbReference>
<evidence type="ECO:0000313" key="12">
    <source>
        <dbReference type="EMBL" id="NFV80476.1"/>
    </source>
</evidence>
<comment type="caution">
    <text evidence="12">The sequence shown here is derived from an EMBL/GenBank/DDBJ whole genome shotgun (WGS) entry which is preliminary data.</text>
</comment>
<dbReference type="EMBL" id="JAAIYP010000037">
    <property type="protein sequence ID" value="NFV80476.1"/>
    <property type="molecule type" value="Genomic_DNA"/>
</dbReference>
<evidence type="ECO:0000256" key="1">
    <source>
        <dbReference type="ARBA" id="ARBA00018370"/>
    </source>
</evidence>
<dbReference type="PANTHER" id="PTHR47637">
    <property type="entry name" value="CHAPERONE SURA"/>
    <property type="match status" value="1"/>
</dbReference>
<evidence type="ECO:0000256" key="6">
    <source>
        <dbReference type="ARBA" id="ARBA00023235"/>
    </source>
</evidence>
<protein>
    <recommendedName>
        <fullName evidence="1">Parvulin-like PPIase</fullName>
    </recommendedName>
    <alternativeName>
        <fullName evidence="7">Peptidyl-prolyl cis-trans isomerase plp</fullName>
    </alternativeName>
    <alternativeName>
        <fullName evidence="8">Rotamase plp</fullName>
    </alternativeName>
</protein>
<keyword evidence="5" id="KW-0143">Chaperone</keyword>
<organism evidence="12 13">
    <name type="scientific">Magnetospirillum aberrantis SpK</name>
    <dbReference type="NCBI Taxonomy" id="908842"/>
    <lineage>
        <taxon>Bacteria</taxon>
        <taxon>Pseudomonadati</taxon>
        <taxon>Pseudomonadota</taxon>
        <taxon>Alphaproteobacteria</taxon>
        <taxon>Rhodospirillales</taxon>
        <taxon>Rhodospirillaceae</taxon>
        <taxon>Magnetospirillum</taxon>
    </lineage>
</organism>
<dbReference type="Gene3D" id="1.10.4030.10">
    <property type="entry name" value="Porin chaperone SurA, peptide-binding domain"/>
    <property type="match status" value="1"/>
</dbReference>
<dbReference type="PANTHER" id="PTHR47637:SF1">
    <property type="entry name" value="CHAPERONE SURA"/>
    <property type="match status" value="1"/>
</dbReference>
<dbReference type="InterPro" id="IPR000297">
    <property type="entry name" value="PPIase_PpiC"/>
</dbReference>
<evidence type="ECO:0000256" key="7">
    <source>
        <dbReference type="ARBA" id="ARBA00030642"/>
    </source>
</evidence>
<feature type="domain" description="PpiC" evidence="11">
    <location>
        <begin position="169"/>
        <end position="267"/>
    </location>
</feature>
<evidence type="ECO:0000256" key="8">
    <source>
        <dbReference type="ARBA" id="ARBA00031484"/>
    </source>
</evidence>
<dbReference type="Pfam" id="PF00639">
    <property type="entry name" value="Rotamase"/>
    <property type="match status" value="1"/>
</dbReference>
<dbReference type="AlphaFoldDB" id="A0A7C9QVQ5"/>
<dbReference type="SUPFAM" id="SSF54534">
    <property type="entry name" value="FKBP-like"/>
    <property type="match status" value="2"/>
</dbReference>
<sequence length="418" mass="45625">MFARVAASACLLLTLAVQSATAQETDRIAAVVNDDIISMRELSNRSLMALVFSGIPDSMENRRRVAPQVLRKLIDEKLQMQEATRVKISLTPAEVDNGIAILEQQNHLPRGGLLGGLTRAGVDPELARDQIRADLTWMRVTARVLQPQVRVGEEEINDRLEILRERHGQPEYLLAEIVLPIDTPAQEDDARQTGERLLEQLHSGAPFAALARQFSRAPSAANNGTMGWLAQAALDEDVAGPVSQLSKGQVSPLLRTASGYTILKLLDQRLAGQVANPEDAQVTLSRIILPVPKDGPPKQQLMGRAAQLTASAKSCADLEAIGRKVGANAESLGTKRVGELDGAMRNVVAALPANRVGPPMDAGDGIMVLMVCNRVESLTFAEPTPDQIRRRLEDERMDMLSRRYLRNLRRAAFVDIRG</sequence>
<dbReference type="RefSeq" id="WP_163678805.1">
    <property type="nucleotide sequence ID" value="NZ_JAAIYP010000037.1"/>
</dbReference>
<dbReference type="Proteomes" id="UP000480684">
    <property type="component" value="Unassembled WGS sequence"/>
</dbReference>
<keyword evidence="6 9" id="KW-0413">Isomerase</keyword>
<dbReference type="InterPro" id="IPR046357">
    <property type="entry name" value="PPIase_dom_sf"/>
</dbReference>
<dbReference type="GO" id="GO:0003755">
    <property type="term" value="F:peptidyl-prolyl cis-trans isomerase activity"/>
    <property type="evidence" value="ECO:0007669"/>
    <property type="project" value="UniProtKB-KW"/>
</dbReference>
<keyword evidence="3" id="KW-0574">Periplasm</keyword>
<feature type="signal peptide" evidence="10">
    <location>
        <begin position="1"/>
        <end position="22"/>
    </location>
</feature>
<evidence type="ECO:0000256" key="10">
    <source>
        <dbReference type="SAM" id="SignalP"/>
    </source>
</evidence>